<keyword evidence="2" id="KW-1133">Transmembrane helix</keyword>
<feature type="transmembrane region" description="Helical" evidence="2">
    <location>
        <begin position="133"/>
        <end position="155"/>
    </location>
</feature>
<feature type="transmembrane region" description="Helical" evidence="2">
    <location>
        <begin position="245"/>
        <end position="266"/>
    </location>
</feature>
<feature type="transmembrane region" description="Helical" evidence="2">
    <location>
        <begin position="321"/>
        <end position="339"/>
    </location>
</feature>
<evidence type="ECO:0000313" key="4">
    <source>
        <dbReference type="Proteomes" id="UP000179003"/>
    </source>
</evidence>
<protein>
    <recommendedName>
        <fullName evidence="5">Glycine zipper domain-containing protein</fullName>
    </recommendedName>
</protein>
<evidence type="ECO:0000256" key="2">
    <source>
        <dbReference type="SAM" id="Phobius"/>
    </source>
</evidence>
<name>A0A1F5EHQ4_9BACT</name>
<evidence type="ECO:0008006" key="5">
    <source>
        <dbReference type="Google" id="ProtNLM"/>
    </source>
</evidence>
<accession>A0A1F5EHQ4</accession>
<reference evidence="3 4" key="1">
    <citation type="journal article" date="2016" name="Nat. Commun.">
        <title>Thousands of microbial genomes shed light on interconnected biogeochemical processes in an aquifer system.</title>
        <authorList>
            <person name="Anantharaman K."/>
            <person name="Brown C.T."/>
            <person name="Hug L.A."/>
            <person name="Sharon I."/>
            <person name="Castelle C.J."/>
            <person name="Probst A.J."/>
            <person name="Thomas B.C."/>
            <person name="Singh A."/>
            <person name="Wilkins M.J."/>
            <person name="Karaoz U."/>
            <person name="Brodie E.L."/>
            <person name="Williams K.H."/>
            <person name="Hubbard S.S."/>
            <person name="Banfield J.F."/>
        </authorList>
    </citation>
    <scope>NUCLEOTIDE SEQUENCE [LARGE SCALE GENOMIC DNA]</scope>
</reference>
<dbReference type="STRING" id="1797582.A2442_00085"/>
<dbReference type="EMBL" id="MFAE01000011">
    <property type="protein sequence ID" value="OGD66952.1"/>
    <property type="molecule type" value="Genomic_DNA"/>
</dbReference>
<gene>
    <name evidence="3" type="ORF">A2442_00085</name>
</gene>
<feature type="transmembrane region" description="Helical" evidence="2">
    <location>
        <begin position="105"/>
        <end position="126"/>
    </location>
</feature>
<proteinExistence type="predicted"/>
<evidence type="ECO:0000313" key="3">
    <source>
        <dbReference type="EMBL" id="OGD66952.1"/>
    </source>
</evidence>
<dbReference type="AlphaFoldDB" id="A0A1F5EHQ4"/>
<feature type="compositionally biased region" description="Basic and acidic residues" evidence="1">
    <location>
        <begin position="589"/>
        <end position="632"/>
    </location>
</feature>
<keyword evidence="2" id="KW-0812">Transmembrane</keyword>
<feature type="transmembrane region" description="Helical" evidence="2">
    <location>
        <begin position="278"/>
        <end position="300"/>
    </location>
</feature>
<comment type="caution">
    <text evidence="3">The sequence shown here is derived from an EMBL/GenBank/DDBJ whole genome shotgun (WGS) entry which is preliminary data.</text>
</comment>
<feature type="region of interest" description="Disordered" evidence="1">
    <location>
        <begin position="589"/>
        <end position="642"/>
    </location>
</feature>
<keyword evidence="2" id="KW-0472">Membrane</keyword>
<feature type="transmembrane region" description="Helical" evidence="2">
    <location>
        <begin position="217"/>
        <end position="238"/>
    </location>
</feature>
<organism evidence="3 4">
    <name type="scientific">Candidatus Campbellbacteria bacterium RIFOXYC2_FULL_35_25</name>
    <dbReference type="NCBI Taxonomy" id="1797582"/>
    <lineage>
        <taxon>Bacteria</taxon>
        <taxon>Candidatus Campbelliibacteriota</taxon>
    </lineage>
</organism>
<evidence type="ECO:0000256" key="1">
    <source>
        <dbReference type="SAM" id="MobiDB-lite"/>
    </source>
</evidence>
<sequence length="642" mass="70054">MKKKFLILIFFFVVLVGVFAPIGASVAHASPIDVTKLTCNMFLHPINFSVEGCLVVIAEEIFYKPAAFVLKVTAGIFNYFLVWSMSSSVLNASFVNTAWDNLRDFANMMFIFVLIAISISIILDFGKFAQKKLIIDVIIIALLINFSLFASRIVIDAGNIFTLGFYDAIDAPAGPPVPSGILAQKDVASAIRNAFEPSNIVSGTALTAWINDEGGSVAVLAIIYIVSAAMCLYLSYLFALASFIVVVRVIWLWLLMLISPLAFISFTMPGTKSLWNRWWIKLFDQAFCLVIFLFFIWLTLGILHSNFYSSLFKPSMNEMKFIEIMMMVVMQFILVITLFRTGLEETRKKCSDGGVGAKVMGMAKVAAIATGAGVAGYAARGAVGGYAARKADQMEKEGKGDTTYGKMKLQTLRAVGNKKFGMKEGYTQRVASQRAGHTAYEKSLSGKKVQERDIYGELSFDDQNNPIMTKSAQEKYRENQKAKQKWREEGVLPNLLRRTAEVGGSATGATGGIATGAVLGSVAGPIGTVMGGAIGGVVGAFAGQRATRGATLADSGRKAYLDSAEKLSEKSKELEKSKKELEKLKDLKQASIAKEDDNETGRLRDEIFNKEKEIKKLEGEANKLKGEEKKAEQAGGGSKKKK</sequence>
<feature type="transmembrane region" description="Helical" evidence="2">
    <location>
        <begin position="75"/>
        <end position="99"/>
    </location>
</feature>
<dbReference type="Proteomes" id="UP000179003">
    <property type="component" value="Unassembled WGS sequence"/>
</dbReference>